<dbReference type="GO" id="GO:0004714">
    <property type="term" value="F:transmembrane receptor protein tyrosine kinase activity"/>
    <property type="evidence" value="ECO:0007669"/>
    <property type="project" value="UniProtKB-EC"/>
</dbReference>
<evidence type="ECO:0000259" key="10">
    <source>
        <dbReference type="PROSITE" id="PS50011"/>
    </source>
</evidence>
<dbReference type="Pfam" id="PF07714">
    <property type="entry name" value="PK_Tyr_Ser-Thr"/>
    <property type="match status" value="1"/>
</dbReference>
<dbReference type="SUPFAM" id="SSF56112">
    <property type="entry name" value="Protein kinase-like (PK-like)"/>
    <property type="match status" value="1"/>
</dbReference>
<dbReference type="GO" id="GO:0005886">
    <property type="term" value="C:plasma membrane"/>
    <property type="evidence" value="ECO:0007669"/>
    <property type="project" value="TreeGrafter"/>
</dbReference>
<keyword evidence="2" id="KW-0808">Transferase</keyword>
<keyword evidence="9" id="KW-0812">Transmembrane</keyword>
<gene>
    <name evidence="11" type="ORF">WA026_006942</name>
</gene>
<dbReference type="AlphaFoldDB" id="A0AAW1V3A4"/>
<evidence type="ECO:0000256" key="3">
    <source>
        <dbReference type="ARBA" id="ARBA00022741"/>
    </source>
</evidence>
<organism evidence="11 12">
    <name type="scientific">Henosepilachna vigintioctopunctata</name>
    <dbReference type="NCBI Taxonomy" id="420089"/>
    <lineage>
        <taxon>Eukaryota</taxon>
        <taxon>Metazoa</taxon>
        <taxon>Ecdysozoa</taxon>
        <taxon>Arthropoda</taxon>
        <taxon>Hexapoda</taxon>
        <taxon>Insecta</taxon>
        <taxon>Pterygota</taxon>
        <taxon>Neoptera</taxon>
        <taxon>Endopterygota</taxon>
        <taxon>Coleoptera</taxon>
        <taxon>Polyphaga</taxon>
        <taxon>Cucujiformia</taxon>
        <taxon>Coccinelloidea</taxon>
        <taxon>Coccinellidae</taxon>
        <taxon>Epilachninae</taxon>
        <taxon>Epilachnini</taxon>
        <taxon>Henosepilachna</taxon>
    </lineage>
</organism>
<keyword evidence="4" id="KW-0418">Kinase</keyword>
<dbReference type="FunFam" id="1.10.510.10:FF:000554">
    <property type="entry name" value="Predicted protein"/>
    <property type="match status" value="1"/>
</dbReference>
<keyword evidence="6" id="KW-0829">Tyrosine-protein kinase</keyword>
<dbReference type="Gene3D" id="3.30.200.20">
    <property type="entry name" value="Phosphorylase Kinase, domain 1"/>
    <property type="match status" value="1"/>
</dbReference>
<keyword evidence="3 8" id="KW-0547">Nucleotide-binding</keyword>
<dbReference type="EMBL" id="JARQZJ010000123">
    <property type="protein sequence ID" value="KAK9889568.1"/>
    <property type="molecule type" value="Genomic_DNA"/>
</dbReference>
<evidence type="ECO:0000256" key="2">
    <source>
        <dbReference type="ARBA" id="ARBA00022679"/>
    </source>
</evidence>
<evidence type="ECO:0000256" key="6">
    <source>
        <dbReference type="ARBA" id="ARBA00023137"/>
    </source>
</evidence>
<keyword evidence="12" id="KW-1185">Reference proteome</keyword>
<accession>A0AAW1V3A4</accession>
<feature type="binding site" evidence="8">
    <location>
        <position position="403"/>
    </location>
    <ligand>
        <name>ATP</name>
        <dbReference type="ChEBI" id="CHEBI:30616"/>
    </ligand>
</feature>
<dbReference type="GO" id="GO:0043235">
    <property type="term" value="C:receptor complex"/>
    <property type="evidence" value="ECO:0007669"/>
    <property type="project" value="TreeGrafter"/>
</dbReference>
<comment type="catalytic activity">
    <reaction evidence="7">
        <text>L-tyrosyl-[protein] + ATP = O-phospho-L-tyrosyl-[protein] + ADP + H(+)</text>
        <dbReference type="Rhea" id="RHEA:10596"/>
        <dbReference type="Rhea" id="RHEA-COMP:10136"/>
        <dbReference type="Rhea" id="RHEA-COMP:20101"/>
        <dbReference type="ChEBI" id="CHEBI:15378"/>
        <dbReference type="ChEBI" id="CHEBI:30616"/>
        <dbReference type="ChEBI" id="CHEBI:46858"/>
        <dbReference type="ChEBI" id="CHEBI:61978"/>
        <dbReference type="ChEBI" id="CHEBI:456216"/>
        <dbReference type="EC" id="2.7.10.1"/>
    </reaction>
</comment>
<dbReference type="PROSITE" id="PS00107">
    <property type="entry name" value="PROTEIN_KINASE_ATP"/>
    <property type="match status" value="1"/>
</dbReference>
<dbReference type="Proteomes" id="UP001431783">
    <property type="component" value="Unassembled WGS sequence"/>
</dbReference>
<dbReference type="GO" id="GO:0007169">
    <property type="term" value="P:cell surface receptor protein tyrosine kinase signaling pathway"/>
    <property type="evidence" value="ECO:0007669"/>
    <property type="project" value="TreeGrafter"/>
</dbReference>
<evidence type="ECO:0000313" key="11">
    <source>
        <dbReference type="EMBL" id="KAK9889568.1"/>
    </source>
</evidence>
<dbReference type="InterPro" id="IPR000719">
    <property type="entry name" value="Prot_kinase_dom"/>
</dbReference>
<feature type="domain" description="Protein kinase" evidence="10">
    <location>
        <begin position="368"/>
        <end position="680"/>
    </location>
</feature>
<comment type="caution">
    <text evidence="11">The sequence shown here is derived from an EMBL/GenBank/DDBJ whole genome shotgun (WGS) entry which is preliminary data.</text>
</comment>
<dbReference type="PRINTS" id="PR00109">
    <property type="entry name" value="TYRKINASE"/>
</dbReference>
<dbReference type="PROSITE" id="PS00109">
    <property type="entry name" value="PROTEIN_KINASE_TYR"/>
    <property type="match status" value="1"/>
</dbReference>
<name>A0AAW1V3A4_9CUCU</name>
<reference evidence="11 12" key="1">
    <citation type="submission" date="2023-03" db="EMBL/GenBank/DDBJ databases">
        <title>Genome insight into feeding habits of ladybird beetles.</title>
        <authorList>
            <person name="Li H.-S."/>
            <person name="Huang Y.-H."/>
            <person name="Pang H."/>
        </authorList>
    </citation>
    <scope>NUCLEOTIDE SEQUENCE [LARGE SCALE GENOMIC DNA]</scope>
    <source>
        <strain evidence="11">SYSU_2023b</strain>
        <tissue evidence="11">Whole body</tissue>
    </source>
</reference>
<dbReference type="InterPro" id="IPR050122">
    <property type="entry name" value="RTK"/>
</dbReference>
<sequence length="712" mass="82288">MNKRECEMDISGNISYIGSLFQNMVIIFMVSSILSATAYENVPCTGYDQTDIISIPNQFIKDMKISPIIDDENFIRLNVTFLTSEEFENVTGTIRVLSKDIKARCNRGKEHIFCLEEKQFLIPRFDRPADEDEIKDECEYIIDLNVKGNCILFNDSFIVPSSLRNHKLEPEKSTECNVLGKIDSVILHEDQILKVNWAFESTTSNLTDIVYYVRARGTVYSQELKNATHYHNHSLVVFENLENNINYELMAKFISEDCYNISTFIFEFSADEERIGLQEEYYENSYFTIHIIYFMFFIIALCIIVALIITKTKSVTIPSPPSNYIDRSIHGAITPTNIQFNDEKPSYVIVSNSDCEDFREIEINPRTVSLGKHLGGGAFGDVYCGDVESIKEIDNTPRKVAVKIPKDSSPYKTESILEEIRTMQKIGTHPNIVKLLGCCTREIPYMIIMELVDDGKSLKAYLKELRKRWEITKANSYQKYRKMNWGSSGGTVWHIPKSEERESPKEDIYIEMKNILDSNELKNFALQVARGMEHLEKRKIIHRDLAARNILMTRNKVLKISDFGMSKTEAYFSHIPYKQPARWMALESLKYKFFNTKTDVWSFGVVLWELGTLGALPYKEVDDNLLIFHLSQGTRLGKPQICTNEIYSLMQKCWMENPNLRPTFKELVRQLDAEVNKIYVINNVQEITPPSMLFRGEGSVYIPYESEESNYP</sequence>
<evidence type="ECO:0000256" key="7">
    <source>
        <dbReference type="ARBA" id="ARBA00051243"/>
    </source>
</evidence>
<dbReference type="InterPro" id="IPR011009">
    <property type="entry name" value="Kinase-like_dom_sf"/>
</dbReference>
<dbReference type="InterPro" id="IPR017441">
    <property type="entry name" value="Protein_kinase_ATP_BS"/>
</dbReference>
<protein>
    <recommendedName>
        <fullName evidence="10">Protein kinase domain-containing protein</fullName>
    </recommendedName>
</protein>
<evidence type="ECO:0000256" key="4">
    <source>
        <dbReference type="ARBA" id="ARBA00022777"/>
    </source>
</evidence>
<evidence type="ECO:0000256" key="8">
    <source>
        <dbReference type="PROSITE-ProRule" id="PRU10141"/>
    </source>
</evidence>
<dbReference type="InterPro" id="IPR001245">
    <property type="entry name" value="Ser-Thr/Tyr_kinase_cat_dom"/>
</dbReference>
<evidence type="ECO:0000256" key="5">
    <source>
        <dbReference type="ARBA" id="ARBA00022840"/>
    </source>
</evidence>
<evidence type="ECO:0000313" key="12">
    <source>
        <dbReference type="Proteomes" id="UP001431783"/>
    </source>
</evidence>
<dbReference type="CDD" id="cd00192">
    <property type="entry name" value="PTKc"/>
    <property type="match status" value="1"/>
</dbReference>
<comment type="subcellular location">
    <subcellularLocation>
        <location evidence="1">Membrane</location>
        <topology evidence="1">Single-pass membrane protein</topology>
    </subcellularLocation>
</comment>
<dbReference type="GO" id="GO:0005524">
    <property type="term" value="F:ATP binding"/>
    <property type="evidence" value="ECO:0007669"/>
    <property type="project" value="UniProtKB-UniRule"/>
</dbReference>
<dbReference type="PANTHER" id="PTHR24416">
    <property type="entry name" value="TYROSINE-PROTEIN KINASE RECEPTOR"/>
    <property type="match status" value="1"/>
</dbReference>
<evidence type="ECO:0000256" key="9">
    <source>
        <dbReference type="SAM" id="Phobius"/>
    </source>
</evidence>
<dbReference type="SMART" id="SM00219">
    <property type="entry name" value="TyrKc"/>
    <property type="match status" value="1"/>
</dbReference>
<dbReference type="Gene3D" id="1.10.510.10">
    <property type="entry name" value="Transferase(Phosphotransferase) domain 1"/>
    <property type="match status" value="1"/>
</dbReference>
<dbReference type="InterPro" id="IPR020635">
    <property type="entry name" value="Tyr_kinase_cat_dom"/>
</dbReference>
<keyword evidence="9" id="KW-1133">Transmembrane helix</keyword>
<keyword evidence="5 8" id="KW-0067">ATP-binding</keyword>
<dbReference type="InterPro" id="IPR008266">
    <property type="entry name" value="Tyr_kinase_AS"/>
</dbReference>
<feature type="transmembrane region" description="Helical" evidence="9">
    <location>
        <begin position="287"/>
        <end position="309"/>
    </location>
</feature>
<dbReference type="PROSITE" id="PS50011">
    <property type="entry name" value="PROTEIN_KINASE_DOM"/>
    <property type="match status" value="1"/>
</dbReference>
<keyword evidence="9" id="KW-0472">Membrane</keyword>
<proteinExistence type="predicted"/>
<evidence type="ECO:0000256" key="1">
    <source>
        <dbReference type="ARBA" id="ARBA00004167"/>
    </source>
</evidence>
<dbReference type="PANTHER" id="PTHR24416:SF594">
    <property type="entry name" value="PROTEIN KINASE DOMAIN-CONTAINING PROTEIN"/>
    <property type="match status" value="1"/>
</dbReference>